<dbReference type="SMART" id="SM00636">
    <property type="entry name" value="Glyco_18"/>
    <property type="match status" value="1"/>
</dbReference>
<dbReference type="InterPro" id="IPR050314">
    <property type="entry name" value="Glycosyl_Hydrlase_18"/>
</dbReference>
<keyword evidence="3" id="KW-0146">Chitin degradation</keyword>
<proteinExistence type="predicted"/>
<protein>
    <recommendedName>
        <fullName evidence="2">chitinase</fullName>
        <ecNumber evidence="2">3.2.1.14</ecNumber>
    </recommendedName>
</protein>
<evidence type="ECO:0000256" key="2">
    <source>
        <dbReference type="ARBA" id="ARBA00012729"/>
    </source>
</evidence>
<keyword evidence="4" id="KW-1133">Transmembrane helix</keyword>
<dbReference type="Pfam" id="PF04397">
    <property type="entry name" value="LytTR"/>
    <property type="match status" value="1"/>
</dbReference>
<keyword evidence="4" id="KW-0812">Transmembrane</keyword>
<feature type="transmembrane region" description="Helical" evidence="4">
    <location>
        <begin position="423"/>
        <end position="443"/>
    </location>
</feature>
<evidence type="ECO:0000313" key="9">
    <source>
        <dbReference type="Proteomes" id="UP000192761"/>
    </source>
</evidence>
<evidence type="ECO:0000313" key="8">
    <source>
        <dbReference type="EMBL" id="SMC24859.1"/>
    </source>
</evidence>
<comment type="catalytic activity">
    <reaction evidence="1">
        <text>Random endo-hydrolysis of N-acetyl-beta-D-glucosaminide (1-&gt;4)-beta-linkages in chitin and chitodextrins.</text>
        <dbReference type="EC" id="3.2.1.14"/>
    </reaction>
</comment>
<evidence type="ECO:0000259" key="7">
    <source>
        <dbReference type="PROSITE" id="PS51910"/>
    </source>
</evidence>
<organism evidence="8 9">
    <name type="scientific">Andreprevotia lacus DSM 23236</name>
    <dbReference type="NCBI Taxonomy" id="1121001"/>
    <lineage>
        <taxon>Bacteria</taxon>
        <taxon>Pseudomonadati</taxon>
        <taxon>Pseudomonadota</taxon>
        <taxon>Betaproteobacteria</taxon>
        <taxon>Neisseriales</taxon>
        <taxon>Chitinibacteraceae</taxon>
        <taxon>Andreprevotia</taxon>
    </lineage>
</organism>
<dbReference type="SMART" id="SM00850">
    <property type="entry name" value="LytTR"/>
    <property type="match status" value="1"/>
</dbReference>
<dbReference type="InterPro" id="IPR017853">
    <property type="entry name" value="GH"/>
</dbReference>
<dbReference type="GO" id="GO:0006032">
    <property type="term" value="P:chitin catabolic process"/>
    <property type="evidence" value="ECO:0007669"/>
    <property type="project" value="UniProtKB-KW"/>
</dbReference>
<dbReference type="InterPro" id="IPR001223">
    <property type="entry name" value="Glyco_hydro18_cat"/>
</dbReference>
<sequence length="773" mass="85954">MARPALRGLLALCAAMLFVALPAVAKPLIVGYYPFWTIFQNQNSLAQIPFEQLDYLTYVYARPHPDASITPGDYVADLSFAYSGPEGPGSVRGGYAKLREIKTRYPHLKTLLSIGGWNWSTPFPAIAADPVLRARFAANALDFIDRHCFDGIEIDWQYPVVGGTPELHPRPDDQVNKALLLQALRGAMDLRGHATGRHYTLSTTLGVNGTQLQPPLTRDEVAPVDFAVVSAFDFQGDDALHTTHSAPLRGRDGNNVAHVAEVLRQRGVPASKLLLALDLEATSWIGVDPHAHGLYQKATGRPFGSWDDTDTGPTGTFTASEVRYMLADPNYVEYWDDVAHASFLYNAQRRQFVTFESPRAASEKLDFADQAGYAGVALWQLGSDAPGAHSLLRHSYRHYHPLLGQLALWDSAWESRPVWLDPLLGVIFTLLALAGGVLLYHYLRRRQALRREVETVRAVQANIQTLLPLLEVSWRHYQQLQQRAGMQAQLAPLAPLAAQLPMMAHQLLPLLPPGQGGMQTSSIEAMPDAVAAVSPLAERLDNLSRLAQTLGEQRSVERMLETVMGFLANEQGVRAVRLMQDGEVQQQLGDWPEQEITRPEGAEGALQLSADKAQAWIVPDDNADQVLAVAFDTAASPDDEAMLRHLLAQLALIRQQLTELTRQPHVLSELYEIASRRERLLFIRADKGYSGIHCMDGAMPLYITLRLRTIRLYFPDDVLLQVHRSYLVNPRRVVRAEAKTRGACELIVGKTVVPVRRQYVSRLRALYPAWFAD</sequence>
<keyword evidence="4" id="KW-0472">Membrane</keyword>
<feature type="domain" description="GH18" evidence="7">
    <location>
        <begin position="27"/>
        <end position="402"/>
    </location>
</feature>
<dbReference type="GO" id="GO:0008061">
    <property type="term" value="F:chitin binding"/>
    <property type="evidence" value="ECO:0007669"/>
    <property type="project" value="InterPro"/>
</dbReference>
<dbReference type="EC" id="3.2.1.14" evidence="2"/>
<dbReference type="SUPFAM" id="SSF51445">
    <property type="entry name" value="(Trans)glycosidases"/>
    <property type="match status" value="1"/>
</dbReference>
<dbReference type="Gene3D" id="3.20.20.80">
    <property type="entry name" value="Glycosidases"/>
    <property type="match status" value="1"/>
</dbReference>
<dbReference type="InterPro" id="IPR011583">
    <property type="entry name" value="Chitinase_II/V-like_cat"/>
</dbReference>
<reference evidence="8 9" key="1">
    <citation type="submission" date="2017-04" db="EMBL/GenBank/DDBJ databases">
        <authorList>
            <person name="Afonso C.L."/>
            <person name="Miller P.J."/>
            <person name="Scott M.A."/>
            <person name="Spackman E."/>
            <person name="Goraichik I."/>
            <person name="Dimitrov K.M."/>
            <person name="Suarez D.L."/>
            <person name="Swayne D.E."/>
        </authorList>
    </citation>
    <scope>NUCLEOTIDE SEQUENCE [LARGE SCALE GENOMIC DNA]</scope>
    <source>
        <strain evidence="8 9">DSM 23236</strain>
    </source>
</reference>
<evidence type="ECO:0000256" key="4">
    <source>
        <dbReference type="SAM" id="Phobius"/>
    </source>
</evidence>
<evidence type="ECO:0000256" key="5">
    <source>
        <dbReference type="SAM" id="SignalP"/>
    </source>
</evidence>
<dbReference type="PROSITE" id="PS50930">
    <property type="entry name" value="HTH_LYTTR"/>
    <property type="match status" value="1"/>
</dbReference>
<dbReference type="Pfam" id="PF00704">
    <property type="entry name" value="Glyco_hydro_18"/>
    <property type="match status" value="1"/>
</dbReference>
<dbReference type="OrthoDB" id="8573752at2"/>
<name>A0A1W1XLJ8_9NEIS</name>
<keyword evidence="3" id="KW-0119">Carbohydrate metabolism</keyword>
<feature type="chain" id="PRO_5012506561" description="chitinase" evidence="5">
    <location>
        <begin position="26"/>
        <end position="773"/>
    </location>
</feature>
<evidence type="ECO:0000256" key="3">
    <source>
        <dbReference type="ARBA" id="ARBA00023024"/>
    </source>
</evidence>
<dbReference type="EMBL" id="FWXD01000010">
    <property type="protein sequence ID" value="SMC24859.1"/>
    <property type="molecule type" value="Genomic_DNA"/>
</dbReference>
<dbReference type="GO" id="GO:0008843">
    <property type="term" value="F:endochitinase activity"/>
    <property type="evidence" value="ECO:0007669"/>
    <property type="project" value="UniProtKB-EC"/>
</dbReference>
<dbReference type="STRING" id="1121001.SAMN02745857_01988"/>
<dbReference type="GO" id="GO:0003677">
    <property type="term" value="F:DNA binding"/>
    <property type="evidence" value="ECO:0007669"/>
    <property type="project" value="InterPro"/>
</dbReference>
<feature type="domain" description="HTH LytTR-type" evidence="6">
    <location>
        <begin position="714"/>
        <end position="769"/>
    </location>
</feature>
<dbReference type="Gene3D" id="3.10.50.10">
    <property type="match status" value="1"/>
</dbReference>
<dbReference type="PANTHER" id="PTHR11177:SF317">
    <property type="entry name" value="CHITINASE 12-RELATED"/>
    <property type="match status" value="1"/>
</dbReference>
<dbReference type="Proteomes" id="UP000192761">
    <property type="component" value="Unassembled WGS sequence"/>
</dbReference>
<evidence type="ECO:0000259" key="6">
    <source>
        <dbReference type="PROSITE" id="PS50930"/>
    </source>
</evidence>
<gene>
    <name evidence="8" type="ORF">SAMN02745857_01988</name>
</gene>
<evidence type="ECO:0000256" key="1">
    <source>
        <dbReference type="ARBA" id="ARBA00000822"/>
    </source>
</evidence>
<dbReference type="SUPFAM" id="SSF54556">
    <property type="entry name" value="Chitinase insertion domain"/>
    <property type="match status" value="1"/>
</dbReference>
<dbReference type="AlphaFoldDB" id="A0A1W1XLJ8"/>
<dbReference type="GO" id="GO:0005975">
    <property type="term" value="P:carbohydrate metabolic process"/>
    <property type="evidence" value="ECO:0007669"/>
    <property type="project" value="InterPro"/>
</dbReference>
<dbReference type="PANTHER" id="PTHR11177">
    <property type="entry name" value="CHITINASE"/>
    <property type="match status" value="1"/>
</dbReference>
<dbReference type="RefSeq" id="WP_084090645.1">
    <property type="nucleotide sequence ID" value="NZ_FWXD01000010.1"/>
</dbReference>
<dbReference type="PROSITE" id="PS51910">
    <property type="entry name" value="GH18_2"/>
    <property type="match status" value="1"/>
</dbReference>
<dbReference type="InterPro" id="IPR029070">
    <property type="entry name" value="Chitinase_insertion_sf"/>
</dbReference>
<feature type="signal peptide" evidence="5">
    <location>
        <begin position="1"/>
        <end position="25"/>
    </location>
</feature>
<accession>A0A1W1XLJ8</accession>
<keyword evidence="3" id="KW-0624">Polysaccharide degradation</keyword>
<keyword evidence="5" id="KW-0732">Signal</keyword>
<dbReference type="Gene3D" id="2.40.50.1020">
    <property type="entry name" value="LytTr DNA-binding domain"/>
    <property type="match status" value="1"/>
</dbReference>
<keyword evidence="9" id="KW-1185">Reference proteome</keyword>
<dbReference type="InterPro" id="IPR007492">
    <property type="entry name" value="LytTR_DNA-bd_dom"/>
</dbReference>